<dbReference type="Pfam" id="PF11753">
    <property type="entry name" value="DUF3310"/>
    <property type="match status" value="1"/>
</dbReference>
<dbReference type="EMBL" id="CP095749">
    <property type="protein sequence ID" value="WEB38744.1"/>
    <property type="molecule type" value="Genomic_DNA"/>
</dbReference>
<evidence type="ECO:0000313" key="1">
    <source>
        <dbReference type="EMBL" id="WEB38744.1"/>
    </source>
</evidence>
<gene>
    <name evidence="1" type="ORF">MOV08_05125</name>
</gene>
<reference evidence="1 2" key="1">
    <citation type="submission" date="2022-03" db="EMBL/GenBank/DDBJ databases">
        <title>Streptomyces yunnanensis P86,complete genome.</title>
        <authorList>
            <person name="Chen S."/>
            <person name="Zhang Q."/>
        </authorList>
    </citation>
    <scope>NUCLEOTIDE SEQUENCE [LARGE SCALE GENOMIC DNA]</scope>
    <source>
        <strain evidence="1 2">P86</strain>
    </source>
</reference>
<accession>A0ABY8A3E4</accession>
<keyword evidence="2" id="KW-1185">Reference proteome</keyword>
<organism evidence="1 2">
    <name type="scientific">Streptomyces yunnanensis</name>
    <dbReference type="NCBI Taxonomy" id="156453"/>
    <lineage>
        <taxon>Bacteria</taxon>
        <taxon>Bacillati</taxon>
        <taxon>Actinomycetota</taxon>
        <taxon>Actinomycetes</taxon>
        <taxon>Kitasatosporales</taxon>
        <taxon>Streptomycetaceae</taxon>
        <taxon>Streptomyces</taxon>
    </lineage>
</organism>
<name>A0ABY8A3E4_9ACTN</name>
<dbReference type="RefSeq" id="WP_275306505.1">
    <property type="nucleotide sequence ID" value="NZ_CP095749.1"/>
</dbReference>
<sequence length="133" mass="15087">MTYTVGDHVRAVKTDYAGLEGMIVAVWPTYHLRYEVEFYNAVGGNTICFTEGELELNYPELPEESEAVKHPSHYTSHPSGIECKEIVGHFPFFIGSAIKYLWRAGLKTADPTQDLEKAMKNVEFELERLEASK</sequence>
<dbReference type="Proteomes" id="UP001218629">
    <property type="component" value="Chromosome"/>
</dbReference>
<proteinExistence type="predicted"/>
<evidence type="ECO:0000313" key="2">
    <source>
        <dbReference type="Proteomes" id="UP001218629"/>
    </source>
</evidence>
<dbReference type="InterPro" id="IPR021739">
    <property type="entry name" value="SaV-like"/>
</dbReference>
<protein>
    <submittedName>
        <fullName evidence="1">DUF3310 domain-containing protein</fullName>
    </submittedName>
</protein>